<dbReference type="Proteomes" id="UP000306319">
    <property type="component" value="Unassembled WGS sequence"/>
</dbReference>
<proteinExistence type="predicted"/>
<protein>
    <submittedName>
        <fullName evidence="1">Uncharacterized protein</fullName>
    </submittedName>
</protein>
<evidence type="ECO:0000313" key="2">
    <source>
        <dbReference type="Proteomes" id="UP000306319"/>
    </source>
</evidence>
<evidence type="ECO:0000313" key="1">
    <source>
        <dbReference type="EMBL" id="TGY77721.1"/>
    </source>
</evidence>
<comment type="caution">
    <text evidence="1">The sequence shown here is derived from an EMBL/GenBank/DDBJ whole genome shotgun (WGS) entry which is preliminary data.</text>
</comment>
<dbReference type="EMBL" id="SRYB01000021">
    <property type="protein sequence ID" value="TGY77721.1"/>
    <property type="molecule type" value="Genomic_DNA"/>
</dbReference>
<accession>A0AC61RHQ0</accession>
<organism evidence="1 2">
    <name type="scientific">Lepagella muris</name>
    <dbReference type="NCBI Taxonomy" id="3032870"/>
    <lineage>
        <taxon>Bacteria</taxon>
        <taxon>Pseudomonadati</taxon>
        <taxon>Bacteroidota</taxon>
        <taxon>Bacteroidia</taxon>
        <taxon>Bacteroidales</taxon>
        <taxon>Muribaculaceae</taxon>
        <taxon>Lepagella</taxon>
    </lineage>
</organism>
<sequence length="260" mass="30027">MATSGLSYISKGEKNIPIEDPTGKWSDLYLLPEWEEKYYDVYTVKKHGKWVMLKALKKEYADKPEYQAMLEKEFDIRYNLCHPNIVMVNDLEVVPGVGKAIITDDAYGYSLRRLIDEKRLTPKIIHRLQTQLLDAMEYIQENHVQHRPITPDSILFTEYNENLKLANVGYDQTDSLSEQDTRADIESYGKVINEVLDHLPTSLPKLRKIAGKCVNPNHPYRTVSDLQLAMERRSSAQIYIFLCVFIVIMGVILAWLTTKG</sequence>
<keyword evidence="2" id="KW-1185">Reference proteome</keyword>
<reference evidence="1" key="1">
    <citation type="submission" date="2019-04" db="EMBL/GenBank/DDBJ databases">
        <title>Microbes associate with the intestines of laboratory mice.</title>
        <authorList>
            <person name="Navarre W."/>
            <person name="Wong E."/>
            <person name="Huang K."/>
            <person name="Tropini C."/>
            <person name="Ng K."/>
            <person name="Yu B."/>
        </authorList>
    </citation>
    <scope>NUCLEOTIDE SEQUENCE</scope>
    <source>
        <strain evidence="1">NM04_E33</strain>
    </source>
</reference>
<name>A0AC61RHQ0_9BACT</name>
<gene>
    <name evidence="1" type="ORF">E5331_13525</name>
</gene>